<dbReference type="GO" id="GO:0020037">
    <property type="term" value="F:heme binding"/>
    <property type="evidence" value="ECO:0007669"/>
    <property type="project" value="InterPro"/>
</dbReference>
<gene>
    <name evidence="1" type="ORF">Athai_55280</name>
</gene>
<organism evidence="1 2">
    <name type="scientific">Actinocatenispora thailandica</name>
    <dbReference type="NCBI Taxonomy" id="227318"/>
    <lineage>
        <taxon>Bacteria</taxon>
        <taxon>Bacillati</taxon>
        <taxon>Actinomycetota</taxon>
        <taxon>Actinomycetes</taxon>
        <taxon>Micromonosporales</taxon>
        <taxon>Micromonosporaceae</taxon>
        <taxon>Actinocatenispora</taxon>
    </lineage>
</organism>
<dbReference type="SUPFAM" id="SSF140959">
    <property type="entry name" value="Indolic compounds 2,3-dioxygenase-like"/>
    <property type="match status" value="1"/>
</dbReference>
<dbReference type="GO" id="GO:0046872">
    <property type="term" value="F:metal ion binding"/>
    <property type="evidence" value="ECO:0007669"/>
    <property type="project" value="InterPro"/>
</dbReference>
<keyword evidence="2" id="KW-1185">Reference proteome</keyword>
<dbReference type="InterPro" id="IPR015029">
    <property type="entry name" value="PrnB"/>
</dbReference>
<dbReference type="EMBL" id="AP023355">
    <property type="protein sequence ID" value="BCJ38025.1"/>
    <property type="molecule type" value="Genomic_DNA"/>
</dbReference>
<evidence type="ECO:0000313" key="1">
    <source>
        <dbReference type="EMBL" id="BCJ38025.1"/>
    </source>
</evidence>
<dbReference type="RefSeq" id="WP_203964128.1">
    <property type="nucleotide sequence ID" value="NZ_AP023355.1"/>
</dbReference>
<accession>A0A7R7DUD9</accession>
<protein>
    <recommendedName>
        <fullName evidence="3">Monodechloroaminopyrrolnitrin synthase PrnB</fullName>
    </recommendedName>
</protein>
<dbReference type="Pfam" id="PF08933">
    <property type="entry name" value="PrnB"/>
    <property type="match status" value="1"/>
</dbReference>
<dbReference type="Gene3D" id="1.20.58.480">
    <property type="match status" value="1"/>
</dbReference>
<dbReference type="AlphaFoldDB" id="A0A7R7DUD9"/>
<evidence type="ECO:0000313" key="2">
    <source>
        <dbReference type="Proteomes" id="UP000611640"/>
    </source>
</evidence>
<dbReference type="Proteomes" id="UP000611640">
    <property type="component" value="Chromosome"/>
</dbReference>
<proteinExistence type="predicted"/>
<reference evidence="1 2" key="1">
    <citation type="submission" date="2020-08" db="EMBL/GenBank/DDBJ databases">
        <title>Whole genome shotgun sequence of Actinocatenispora thailandica NBRC 105041.</title>
        <authorList>
            <person name="Komaki H."/>
            <person name="Tamura T."/>
        </authorList>
    </citation>
    <scope>NUCLEOTIDE SEQUENCE [LARGE SCALE GENOMIC DNA]</scope>
    <source>
        <strain evidence="1 2">NBRC 105041</strain>
    </source>
</reference>
<dbReference type="GO" id="GO:0019441">
    <property type="term" value="P:L-tryptophan catabolic process to kynurenine"/>
    <property type="evidence" value="ECO:0007669"/>
    <property type="project" value="InterPro"/>
</dbReference>
<dbReference type="KEGG" id="atl:Athai_55280"/>
<dbReference type="InterPro" id="IPR037217">
    <property type="entry name" value="Trp/Indoleamine_2_3_dOase-like"/>
</dbReference>
<sequence length="375" mass="40618">MTSGPGNHRDSRLVRALDPLDADETYRRLPEMNAAADLDALVVALRRLAGNAAAVPDGTPYECRAAMRDLGLLLGSVKRHGVEPVTAVPEVEPVLLRLAARGDVVPRDTVHHYSVWNPYGERQRSYTGSSQEAALIDSVRLSLPRLSQAVELAGPLTGAALTDPEFLTAMGSFRALLASLDEAIELVIGRVNPAFFANELRPYFDEVLVDGRLWRGGAGAGLPVPLLDLMLWAADHDQTDQDSVDYAEFWAEGVPYALPEWRRRYAELAGVPSLVARVTAALDEAGDGPLDERLRAAATAVEQSLRALLSFRAKHLGVARKSYQEDVRLFPVGSSGGSVELLSSIVRLTRDNARLIRPRPAAPTANAEPEPLSRA</sequence>
<name>A0A7R7DUD9_9ACTN</name>
<dbReference type="Gene3D" id="1.20.58.1320">
    <property type="match status" value="1"/>
</dbReference>
<evidence type="ECO:0008006" key="3">
    <source>
        <dbReference type="Google" id="ProtNLM"/>
    </source>
</evidence>